<dbReference type="GO" id="GO:0003677">
    <property type="term" value="F:DNA binding"/>
    <property type="evidence" value="ECO:0007669"/>
    <property type="project" value="UniProtKB-KW"/>
</dbReference>
<dbReference type="InterPro" id="IPR050675">
    <property type="entry name" value="OAF3"/>
</dbReference>
<gene>
    <name evidence="8" type="ORF">VC83_01959</name>
</gene>
<evidence type="ECO:0000256" key="4">
    <source>
        <dbReference type="ARBA" id="ARBA00023163"/>
    </source>
</evidence>
<feature type="region of interest" description="Disordered" evidence="6">
    <location>
        <begin position="61"/>
        <end position="84"/>
    </location>
</feature>
<feature type="compositionally biased region" description="Polar residues" evidence="6">
    <location>
        <begin position="70"/>
        <end position="83"/>
    </location>
</feature>
<dbReference type="PROSITE" id="PS00463">
    <property type="entry name" value="ZN2_CY6_FUNGAL_1"/>
    <property type="match status" value="1"/>
</dbReference>
<dbReference type="PRINTS" id="PR00755">
    <property type="entry name" value="AFLATOXINBRP"/>
</dbReference>
<dbReference type="VEuPathDB" id="FungiDB:GMDG_06759"/>
<dbReference type="PANTHER" id="PTHR31069:SF31">
    <property type="entry name" value="MONODICTYPHENONE CLUSTER TRANSCRIPTION FACTOR-RELATED"/>
    <property type="match status" value="1"/>
</dbReference>
<evidence type="ECO:0000259" key="7">
    <source>
        <dbReference type="PROSITE" id="PS50048"/>
    </source>
</evidence>
<dbReference type="Proteomes" id="UP000077154">
    <property type="component" value="Unassembled WGS sequence"/>
</dbReference>
<dbReference type="PROSITE" id="PS50048">
    <property type="entry name" value="ZN2_CY6_FUNGAL_2"/>
    <property type="match status" value="1"/>
</dbReference>
<dbReference type="GeneID" id="36285046"/>
<keyword evidence="2" id="KW-0805">Transcription regulation</keyword>
<feature type="region of interest" description="Disordered" evidence="6">
    <location>
        <begin position="1"/>
        <end position="25"/>
    </location>
</feature>
<evidence type="ECO:0000256" key="6">
    <source>
        <dbReference type="SAM" id="MobiDB-lite"/>
    </source>
</evidence>
<dbReference type="OrthoDB" id="2328572at2759"/>
<dbReference type="Pfam" id="PF00172">
    <property type="entry name" value="Zn_clus"/>
    <property type="match status" value="1"/>
</dbReference>
<organism evidence="8">
    <name type="scientific">Pseudogymnoascus destructans</name>
    <dbReference type="NCBI Taxonomy" id="655981"/>
    <lineage>
        <taxon>Eukaryota</taxon>
        <taxon>Fungi</taxon>
        <taxon>Dikarya</taxon>
        <taxon>Ascomycota</taxon>
        <taxon>Pezizomycotina</taxon>
        <taxon>Leotiomycetes</taxon>
        <taxon>Thelebolales</taxon>
        <taxon>Thelebolaceae</taxon>
        <taxon>Pseudogymnoascus</taxon>
    </lineage>
</organism>
<dbReference type="SMART" id="SM00066">
    <property type="entry name" value="GAL4"/>
    <property type="match status" value="1"/>
</dbReference>
<keyword evidence="4" id="KW-0804">Transcription</keyword>
<proteinExistence type="predicted"/>
<dbReference type="CDD" id="cd00067">
    <property type="entry name" value="GAL4"/>
    <property type="match status" value="1"/>
</dbReference>
<keyword evidence="1" id="KW-0479">Metal-binding</keyword>
<dbReference type="PANTHER" id="PTHR31069">
    <property type="entry name" value="OLEATE-ACTIVATED TRANSCRIPTION FACTOR 1-RELATED"/>
    <property type="match status" value="1"/>
</dbReference>
<evidence type="ECO:0000313" key="8">
    <source>
        <dbReference type="EMBL" id="OAF61519.2"/>
    </source>
</evidence>
<accession>A0A177AHD4</accession>
<keyword evidence="5" id="KW-0539">Nucleus</keyword>
<keyword evidence="3" id="KW-0238">DNA-binding</keyword>
<dbReference type="AlphaFoldDB" id="A0A177AHD4"/>
<dbReference type="GO" id="GO:0005634">
    <property type="term" value="C:nucleus"/>
    <property type="evidence" value="ECO:0007669"/>
    <property type="project" value="InterPro"/>
</dbReference>
<reference evidence="8" key="1">
    <citation type="submission" date="2016-03" db="EMBL/GenBank/DDBJ databases">
        <title>Updated assembly of Pseudogymnoascus destructans, the fungus causing white-nose syndrome of bats.</title>
        <authorList>
            <person name="Palmer J.M."/>
            <person name="Drees K.P."/>
            <person name="Foster J.T."/>
            <person name="Lindner D.L."/>
        </authorList>
    </citation>
    <scope>NUCLEOTIDE SEQUENCE [LARGE SCALE GENOMIC DNA]</scope>
    <source>
        <strain evidence="8">20631-21</strain>
    </source>
</reference>
<evidence type="ECO:0000256" key="5">
    <source>
        <dbReference type="ARBA" id="ARBA00023242"/>
    </source>
</evidence>
<dbReference type="InterPro" id="IPR013700">
    <property type="entry name" value="AflR"/>
</dbReference>
<dbReference type="eggNOG" id="ENOG502SUCM">
    <property type="taxonomic scope" value="Eukaryota"/>
</dbReference>
<dbReference type="EMBL" id="KV441389">
    <property type="protein sequence ID" value="OAF61519.2"/>
    <property type="molecule type" value="Genomic_DNA"/>
</dbReference>
<evidence type="ECO:0000256" key="1">
    <source>
        <dbReference type="ARBA" id="ARBA00022723"/>
    </source>
</evidence>
<dbReference type="GO" id="GO:0000981">
    <property type="term" value="F:DNA-binding transcription factor activity, RNA polymerase II-specific"/>
    <property type="evidence" value="ECO:0007669"/>
    <property type="project" value="InterPro"/>
</dbReference>
<dbReference type="InterPro" id="IPR001138">
    <property type="entry name" value="Zn2Cys6_DnaBD"/>
</dbReference>
<dbReference type="GO" id="GO:0008270">
    <property type="term" value="F:zinc ion binding"/>
    <property type="evidence" value="ECO:0007669"/>
    <property type="project" value="InterPro"/>
</dbReference>
<dbReference type="GO" id="GO:0045122">
    <property type="term" value="P:aflatoxin biosynthetic process"/>
    <property type="evidence" value="ECO:0007669"/>
    <property type="project" value="InterPro"/>
</dbReference>
<evidence type="ECO:0000256" key="3">
    <source>
        <dbReference type="ARBA" id="ARBA00023125"/>
    </source>
</evidence>
<sequence length="405" mass="44611">MSTDGSQSFLTPKTAPRAPTQKKLRSSCDACSASKIKCNQERPSCLRCRSIEVKCNYSASRRMGKPPASRNGNGMKSTKSKTMSAEKEIKTSLLSLQKLESDSIHPQSSLAPVNLEAYFMDSDDLVPTQWQVASFYSPGSSTNSSNDASIAPMSLFDHDLDFLDEAKSDLLAPRTLTNDMFMFDDICMDLGPSKSNDTFTSLDESTGQTLKTNHQPLFQTHDCTTLASSTIQLLRLDSSTCGASATPHENPFHPISSIDQVLINNRSAIENVRSLLGCPCSLSPQYALTIALIIHNILVCYEAIIRATSNVRAEPGNTLWPDNLRATPITVGAYKIDAEDDQRMRIQLVVNELRKVRALVEKYAERYCASKEDEARNAGIYSALDIFLQTKLKQAVIDMVSTLRG</sequence>
<dbReference type="SUPFAM" id="SSF57701">
    <property type="entry name" value="Zn2/Cys6 DNA-binding domain"/>
    <property type="match status" value="1"/>
</dbReference>
<protein>
    <recommendedName>
        <fullName evidence="7">Zn(2)-C6 fungal-type domain-containing protein</fullName>
    </recommendedName>
</protein>
<feature type="domain" description="Zn(2)-C6 fungal-type" evidence="7">
    <location>
        <begin position="27"/>
        <end position="57"/>
    </location>
</feature>
<name>A0A177AHD4_9PEZI</name>
<dbReference type="Pfam" id="PF08493">
    <property type="entry name" value="AflR"/>
    <property type="match status" value="1"/>
</dbReference>
<evidence type="ECO:0000256" key="2">
    <source>
        <dbReference type="ARBA" id="ARBA00023015"/>
    </source>
</evidence>
<dbReference type="Gene3D" id="4.10.240.10">
    <property type="entry name" value="Zn(2)-C6 fungal-type DNA-binding domain"/>
    <property type="match status" value="1"/>
</dbReference>
<dbReference type="InterPro" id="IPR036864">
    <property type="entry name" value="Zn2-C6_fun-type_DNA-bd_sf"/>
</dbReference>
<dbReference type="RefSeq" id="XP_024326794.1">
    <property type="nucleotide sequence ID" value="XM_024465631.1"/>
</dbReference>
<feature type="compositionally biased region" description="Polar residues" evidence="6">
    <location>
        <begin position="1"/>
        <end position="11"/>
    </location>
</feature>